<evidence type="ECO:0000313" key="3">
    <source>
        <dbReference type="EMBL" id="KAF4678685.1"/>
    </source>
</evidence>
<feature type="region of interest" description="Disordered" evidence="1">
    <location>
        <begin position="149"/>
        <end position="174"/>
    </location>
</feature>
<feature type="compositionally biased region" description="Acidic residues" evidence="1">
    <location>
        <begin position="1896"/>
        <end position="1905"/>
    </location>
</feature>
<organism evidence="3 4">
    <name type="scientific">Perkinsus olseni</name>
    <name type="common">Perkinsus atlanticus</name>
    <dbReference type="NCBI Taxonomy" id="32597"/>
    <lineage>
        <taxon>Eukaryota</taxon>
        <taxon>Sar</taxon>
        <taxon>Alveolata</taxon>
        <taxon>Perkinsozoa</taxon>
        <taxon>Perkinsea</taxon>
        <taxon>Perkinsida</taxon>
        <taxon>Perkinsidae</taxon>
        <taxon>Perkinsus</taxon>
    </lineage>
</organism>
<feature type="compositionally biased region" description="Pro residues" evidence="1">
    <location>
        <begin position="940"/>
        <end position="953"/>
    </location>
</feature>
<accession>A0A7J6N497</accession>
<reference evidence="3 4" key="1">
    <citation type="submission" date="2020-04" db="EMBL/GenBank/DDBJ databases">
        <title>Perkinsus olseni comparative genomics.</title>
        <authorList>
            <person name="Bogema D.R."/>
        </authorList>
    </citation>
    <scope>NUCLEOTIDE SEQUENCE [LARGE SCALE GENOMIC DNA]</scope>
    <source>
        <strain evidence="3">00978-12</strain>
    </source>
</reference>
<comment type="caution">
    <text evidence="3">The sequence shown here is derived from an EMBL/GenBank/DDBJ whole genome shotgun (WGS) entry which is preliminary data.</text>
</comment>
<feature type="compositionally biased region" description="Low complexity" evidence="1">
    <location>
        <begin position="19"/>
        <end position="28"/>
    </location>
</feature>
<feature type="region of interest" description="Disordered" evidence="1">
    <location>
        <begin position="1281"/>
        <end position="1305"/>
    </location>
</feature>
<evidence type="ECO:0000259" key="2">
    <source>
        <dbReference type="PROSITE" id="PS50106"/>
    </source>
</evidence>
<feature type="domain" description="PDZ" evidence="2">
    <location>
        <begin position="1755"/>
        <end position="1818"/>
    </location>
</feature>
<evidence type="ECO:0000256" key="1">
    <source>
        <dbReference type="SAM" id="MobiDB-lite"/>
    </source>
</evidence>
<gene>
    <name evidence="3" type="ORF">FOZ60_016257</name>
</gene>
<feature type="domain" description="PDZ" evidence="2">
    <location>
        <begin position="1985"/>
        <end position="2034"/>
    </location>
</feature>
<dbReference type="SMART" id="SM00228">
    <property type="entry name" value="PDZ"/>
    <property type="match status" value="5"/>
</dbReference>
<protein>
    <recommendedName>
        <fullName evidence="2">PDZ domain-containing protein</fullName>
    </recommendedName>
</protein>
<feature type="compositionally biased region" description="Basic and acidic residues" evidence="1">
    <location>
        <begin position="1906"/>
        <end position="1926"/>
    </location>
</feature>
<dbReference type="InterPro" id="IPR001478">
    <property type="entry name" value="PDZ"/>
</dbReference>
<dbReference type="PROSITE" id="PS50106">
    <property type="entry name" value="PDZ"/>
    <property type="match status" value="2"/>
</dbReference>
<feature type="compositionally biased region" description="Basic and acidic residues" evidence="1">
    <location>
        <begin position="1883"/>
        <end position="1892"/>
    </location>
</feature>
<dbReference type="SUPFAM" id="SSF50156">
    <property type="entry name" value="PDZ domain-like"/>
    <property type="match status" value="2"/>
</dbReference>
<feature type="region of interest" description="Disordered" evidence="1">
    <location>
        <begin position="1874"/>
        <end position="1931"/>
    </location>
</feature>
<name>A0A7J6N497_PEROL</name>
<dbReference type="InterPro" id="IPR036034">
    <property type="entry name" value="PDZ_sf"/>
</dbReference>
<dbReference type="OrthoDB" id="10418964at2759"/>
<dbReference type="Proteomes" id="UP000541610">
    <property type="component" value="Unassembled WGS sequence"/>
</dbReference>
<feature type="region of interest" description="Disordered" evidence="1">
    <location>
        <begin position="1"/>
        <end position="98"/>
    </location>
</feature>
<feature type="region of interest" description="Disordered" evidence="1">
    <location>
        <begin position="934"/>
        <end position="953"/>
    </location>
</feature>
<evidence type="ECO:0000313" key="4">
    <source>
        <dbReference type="Proteomes" id="UP000541610"/>
    </source>
</evidence>
<dbReference type="EMBL" id="JABANP010000855">
    <property type="protein sequence ID" value="KAF4678685.1"/>
    <property type="molecule type" value="Genomic_DNA"/>
</dbReference>
<proteinExistence type="predicted"/>
<sequence length="2168" mass="238370">MTSALLPARAPSRERSRRPSSTGRGITRMTPARSMLSLACQLQRPATTTPASRGRPSSREGQAVKFPSVVSLARPRTCPTGQARPVKVPTENAPVKSRTDMEQLRMQELLRLVDCRAEDLCRITHSKDFVEARWTEHLNRGRTAEMDTGAAAKGLQRSKSHYFRAEKEGRKRATTVPETTAKMRFKATLELYQRSGTFLPVNYTGCRDSAKEEEYALGWRVSVYVPAGIVSEEPESGDASPTPELEVDADTRLPAELRRGPLFHKIREGDWEGVYEMGRTAAMGRELDDDGDTQELEPLMIDLMGVLGCAMERLRSVRRARLVFRWCLKWMREKRERSEAPCKRELVTLFNLAVCSLKLGSYEAAFAAADEAVKGFIESREGDYDAKPPPLQLIIIRLTAARKVLPDFTEPTEPQKKACKLGLKRKLDLLTRETQMWADFAWARDRVELLRLEAALAEEALMNPRRSQLRELPGRSISMVRRRVKAEGGGDRQRFQETAVPPTDKVRLAVSRHTATSLLHENSSAAELRVVADSLVRYGGPTPLGALGVSREMLERHVAHCEIRVSYPGLPLTVAGSPICVVIVLHGRVGRYRFSGARDVNSTKDGFAELCDDATVSYEKVGTVRAGEWILLDSPLKPTSADVYVAEGKQHVEIAVVPKWVFSRLLHEVAGNLKFNPATEFSSFLFDCASLFSEPSVSRLFTEVGGYKVENLFHKKRYRIRDVVFEPCKGERPPGLIVVMKGKLKLMVVGDDRLEVGMARFGKEMVLERADALGLDMPNPLEKALRHDIVRALGLSSEKYLTEDRLKWWTTLVPGDVLCLEALLGGWGVSHICSCEVVSLTCEVLIIPPRDLTDADHELRMRPLVEALTMERDEARAHLIERIRGDSLWRRKKAAIARSVRAREKAVLPRHMGLCYLISAALRAMAPAVAFNDDMRVERGPPPSSPPLPRPRPPLVQPIRGTLCIQWASGKEWKCPVALQDTCASWSESLSSSPPFPTLKPRAYALCVKQEGGSWRCIDARTGRVSGHAAAAYSGTDATVLGLPCRRYYRACVAVFMVPVGSEGDPAGWWTTFSDESAPVYLDLFIRRTEALKGRKKKKRSAWPTDPPWFSAGSHGFSPGGVAVGEAKSASEENRKFVCLDRDGVALRRSPNIDDKCSEGVRGGQIVEAADVDDGWIRTSTDLWLPLRIDVQLLFEEVLRCDKVSPRPAPAEDPEEAFTVDSIVPGVTSPIRTIVQCLSKPGNRAGDPQVSHLKRLLHAHYMKMREREREEFQAIEAFEKASEERRREKERKKKKYAVQESKSDRAADADCQYGAPVISLTNPLVLQTRVAPPPLLVGRWLPAKSVVTPGARSWGGGAGEGQQLWMRLNEPPDRSSTGIGATFDWSHCDDRVRVQRVEFGTASRRMGMRPGDILDSISDMPMDCTMQADIMLMLRTRRPLKLGITRGCSSSSTNEGQRTKKCRRRLGQLERPFSFGGEGPCGCTGLAYEPQIDTLFLHRESTAVKWGFTWDEVLYSTYECRVVKGVISGSIAAASGVEPFSRLLACNGNTEPEAITAALTGEMDIQLTFVKNAGLTPFTLTVSEVEAGMTLVDGVVTLVKHGGAVCAYNRTASQQRRVEPGCHVISTSRRTGEITYVLVRPKNGGGDDDAAAEPSGRSISPRLLENVPVESMPWRFEVSVFRRSLMHPWGFQVDPTSLKVTAIDDERVSRSGMREDDVVQSANGQAGASLLFNLSTATAARLVLVRRNAQVQIYTAAISREPKQDFWGITLSPDRLVKKLSGPSLSAVPRLCVGDCLVSVNGSGSAMKEIAAELRAAGPSTITVQLVRCVDGVAAEVTERRPRALSRPPPLLPPIPKMLPSSRVVGLHENLIELESVDESPNEDSRDVEKAAMPEQSDEVGEVEETTSRGEELDSRLKATDGEGAEKPTTVAHDPRMVAGELLTAGCTRASHKGQDTNGPEIIPRAAVGELLLRLYHAASDRQVHITLARERRDMPWGLSLSNSGNAAAVVVAVVEGSPAWGSDEIREGDEVIAAKVDHGDAFDWNFKGVLRALMNSAAEGVDLVVIRSGPGKAPSLLWGSPRLVLVPVVLTRKAAEEPWGVSFEGSTGVVTGISNSGSSELMIGDRIVSVGEDDSAECLHALEATDATVLALKVIRSVSQDGRNVLV</sequence>